<reference evidence="9 10" key="1">
    <citation type="submission" date="2013-03" db="EMBL/GenBank/DDBJ databases">
        <title>Salinisphaera dokdonensis CL-ES53 Genome Sequencing.</title>
        <authorList>
            <person name="Li C."/>
            <person name="Lai Q."/>
            <person name="Shao Z."/>
        </authorList>
    </citation>
    <scope>NUCLEOTIDE SEQUENCE [LARGE SCALE GENOMIC DNA]</scope>
    <source>
        <strain evidence="9 10">CL-ES53</strain>
    </source>
</reference>
<dbReference type="PANTHER" id="PTHR32071">
    <property type="entry name" value="TRANSCRIPTIONAL REGULATORY PROTEIN"/>
    <property type="match status" value="1"/>
</dbReference>
<comment type="caution">
    <text evidence="9">The sequence shown here is derived from an EMBL/GenBank/DDBJ whole genome shotgun (WGS) entry which is preliminary data.</text>
</comment>
<dbReference type="PRINTS" id="PR01590">
    <property type="entry name" value="HTHFIS"/>
</dbReference>
<name>A0ABV2B495_9GAMM</name>
<dbReference type="Gene3D" id="3.40.50.300">
    <property type="entry name" value="P-loop containing nucleotide triphosphate hydrolases"/>
    <property type="match status" value="1"/>
</dbReference>
<dbReference type="Gene3D" id="3.40.50.2300">
    <property type="match status" value="1"/>
</dbReference>
<dbReference type="InterPro" id="IPR025943">
    <property type="entry name" value="Sigma_54_int_dom_ATP-bd_2"/>
</dbReference>
<dbReference type="RefSeq" id="WP_353113156.1">
    <property type="nucleotide sequence ID" value="NZ_APND01000005.1"/>
</dbReference>
<dbReference type="Pfam" id="PF00158">
    <property type="entry name" value="Sigma54_activat"/>
    <property type="match status" value="1"/>
</dbReference>
<dbReference type="InterPro" id="IPR003593">
    <property type="entry name" value="AAA+_ATPase"/>
</dbReference>
<dbReference type="PROSITE" id="PS00676">
    <property type="entry name" value="SIGMA54_INTERACT_2"/>
    <property type="match status" value="1"/>
</dbReference>
<dbReference type="SMART" id="SM00382">
    <property type="entry name" value="AAA"/>
    <property type="match status" value="1"/>
</dbReference>
<gene>
    <name evidence="9" type="ORF">SADO_15689</name>
</gene>
<dbReference type="InterPro" id="IPR001789">
    <property type="entry name" value="Sig_transdc_resp-reg_receiver"/>
</dbReference>
<evidence type="ECO:0000256" key="6">
    <source>
        <dbReference type="PROSITE-ProRule" id="PRU00169"/>
    </source>
</evidence>
<dbReference type="NCBIfam" id="TIGR02915">
    <property type="entry name" value="PEP_resp_reg"/>
    <property type="match status" value="1"/>
</dbReference>
<dbReference type="Proteomes" id="UP001460888">
    <property type="component" value="Unassembled WGS sequence"/>
</dbReference>
<accession>A0ABV2B495</accession>
<dbReference type="PROSITE" id="PS50110">
    <property type="entry name" value="RESPONSE_REGULATORY"/>
    <property type="match status" value="1"/>
</dbReference>
<dbReference type="SMART" id="SM00448">
    <property type="entry name" value="REC"/>
    <property type="match status" value="1"/>
</dbReference>
<dbReference type="InterPro" id="IPR025944">
    <property type="entry name" value="Sigma_54_int_dom_CS"/>
</dbReference>
<evidence type="ECO:0000313" key="10">
    <source>
        <dbReference type="Proteomes" id="UP001460888"/>
    </source>
</evidence>
<dbReference type="Gene3D" id="1.10.8.60">
    <property type="match status" value="1"/>
</dbReference>
<dbReference type="PANTHER" id="PTHR32071:SF113">
    <property type="entry name" value="ALGINATE BIOSYNTHESIS TRANSCRIPTIONAL REGULATORY PROTEIN ALGB"/>
    <property type="match status" value="1"/>
</dbReference>
<dbReference type="Pfam" id="PF25601">
    <property type="entry name" value="AAA_lid_14"/>
    <property type="match status" value="1"/>
</dbReference>
<evidence type="ECO:0000256" key="3">
    <source>
        <dbReference type="ARBA" id="ARBA00023015"/>
    </source>
</evidence>
<dbReference type="SUPFAM" id="SSF46689">
    <property type="entry name" value="Homeodomain-like"/>
    <property type="match status" value="1"/>
</dbReference>
<dbReference type="InterPro" id="IPR002078">
    <property type="entry name" value="Sigma_54_int"/>
</dbReference>
<dbReference type="InterPro" id="IPR027417">
    <property type="entry name" value="P-loop_NTPase"/>
</dbReference>
<evidence type="ECO:0000256" key="1">
    <source>
        <dbReference type="ARBA" id="ARBA00022741"/>
    </source>
</evidence>
<dbReference type="Pfam" id="PF00072">
    <property type="entry name" value="Response_reg"/>
    <property type="match status" value="1"/>
</dbReference>
<keyword evidence="1" id="KW-0547">Nucleotide-binding</keyword>
<proteinExistence type="predicted"/>
<dbReference type="Gene3D" id="1.10.10.60">
    <property type="entry name" value="Homeodomain-like"/>
    <property type="match status" value="1"/>
</dbReference>
<evidence type="ECO:0000313" key="9">
    <source>
        <dbReference type="EMBL" id="MES1930704.1"/>
    </source>
</evidence>
<feature type="domain" description="Response regulatory" evidence="8">
    <location>
        <begin position="7"/>
        <end position="124"/>
    </location>
</feature>
<dbReference type="EMBL" id="APND01000005">
    <property type="protein sequence ID" value="MES1930704.1"/>
    <property type="molecule type" value="Genomic_DNA"/>
</dbReference>
<keyword evidence="6" id="KW-0597">Phosphoprotein</keyword>
<organism evidence="9 10">
    <name type="scientific">Salinisphaera dokdonensis CL-ES53</name>
    <dbReference type="NCBI Taxonomy" id="1304272"/>
    <lineage>
        <taxon>Bacteria</taxon>
        <taxon>Pseudomonadati</taxon>
        <taxon>Pseudomonadota</taxon>
        <taxon>Gammaproteobacteria</taxon>
        <taxon>Salinisphaerales</taxon>
        <taxon>Salinisphaeraceae</taxon>
        <taxon>Salinisphaera</taxon>
    </lineage>
</organism>
<keyword evidence="10" id="KW-1185">Reference proteome</keyword>
<dbReference type="PROSITE" id="PS00688">
    <property type="entry name" value="SIGMA54_INTERACT_3"/>
    <property type="match status" value="1"/>
</dbReference>
<dbReference type="InterPro" id="IPR014264">
    <property type="entry name" value="PEP-CTERM_resp_reg"/>
</dbReference>
<dbReference type="CDD" id="cd00009">
    <property type="entry name" value="AAA"/>
    <property type="match status" value="1"/>
</dbReference>
<feature type="modified residue" description="4-aspartylphosphate" evidence="6">
    <location>
        <position position="54"/>
    </location>
</feature>
<keyword evidence="4" id="KW-0238">DNA-binding</keyword>
<keyword evidence="3" id="KW-0805">Transcription regulation</keyword>
<dbReference type="Pfam" id="PF02954">
    <property type="entry name" value="HTH_8"/>
    <property type="match status" value="1"/>
</dbReference>
<keyword evidence="2" id="KW-0067">ATP-binding</keyword>
<dbReference type="PROSITE" id="PS50045">
    <property type="entry name" value="SIGMA54_INTERACT_4"/>
    <property type="match status" value="1"/>
</dbReference>
<dbReference type="InterPro" id="IPR009057">
    <property type="entry name" value="Homeodomain-like_sf"/>
</dbReference>
<dbReference type="InterPro" id="IPR058031">
    <property type="entry name" value="AAA_lid_NorR"/>
</dbReference>
<feature type="domain" description="Sigma-54 factor interaction" evidence="7">
    <location>
        <begin position="147"/>
        <end position="376"/>
    </location>
</feature>
<evidence type="ECO:0000259" key="7">
    <source>
        <dbReference type="PROSITE" id="PS50045"/>
    </source>
</evidence>
<evidence type="ECO:0000259" key="8">
    <source>
        <dbReference type="PROSITE" id="PS50110"/>
    </source>
</evidence>
<evidence type="ECO:0000256" key="4">
    <source>
        <dbReference type="ARBA" id="ARBA00023125"/>
    </source>
</evidence>
<evidence type="ECO:0000256" key="2">
    <source>
        <dbReference type="ARBA" id="ARBA00022840"/>
    </source>
</evidence>
<protein>
    <submittedName>
        <fullName evidence="9">Response regulator receiver protein</fullName>
    </submittedName>
</protein>
<keyword evidence="5" id="KW-0804">Transcription</keyword>
<evidence type="ECO:0000256" key="5">
    <source>
        <dbReference type="ARBA" id="ARBA00023163"/>
    </source>
</evidence>
<sequence>MKRHTATLMIVEDDLALQRQLRWSFDSYELVFAENRGDAIATLRRHEPQVVVLDLGLPPEQDGVEEGMRALSEILRLAPETKVIVATGNGEDDNALRAIALGAYDFYPKPIDTAVLGLIIARAFHIADLESQNRALRHSTGGPLEGLIAASDVMLKVCRLVEKVAPTNATTLLLGETGSGKEVLARALHNLSARRDGRFVAINCAAIPENLLESELFGYEKGAFTGANRQSPGKIELAQGGTLFLDEIGDMPASLQAKMLRFLQERVVERVGGREEIPVDVRVICATHRDLTARIAEGEFREDLFYRVAEISITIPPLRERDGDVVVLAKAFFEKAAATNGITLRGLAPEAIVAIERYSWPGNVRELEHRINRAVIMADGKFVTAADLGLNTTSESDTPLRLNLRQVRDEAERGALERALRMAEGNVSKASRLLGVSRPALYDMMRKHSMQPSQV</sequence>
<dbReference type="InterPro" id="IPR011006">
    <property type="entry name" value="CheY-like_superfamily"/>
</dbReference>
<dbReference type="SUPFAM" id="SSF52172">
    <property type="entry name" value="CheY-like"/>
    <property type="match status" value="1"/>
</dbReference>
<dbReference type="SUPFAM" id="SSF52540">
    <property type="entry name" value="P-loop containing nucleoside triphosphate hydrolases"/>
    <property type="match status" value="1"/>
</dbReference>
<dbReference type="InterPro" id="IPR002197">
    <property type="entry name" value="HTH_Fis"/>
</dbReference>